<comment type="caution">
    <text evidence="1">The sequence shown here is derived from an EMBL/GenBank/DDBJ whole genome shotgun (WGS) entry which is preliminary data.</text>
</comment>
<reference evidence="1" key="1">
    <citation type="submission" date="2023-04" db="EMBL/GenBank/DDBJ databases">
        <title>Ambrosiozyma monospora NBRC 10751.</title>
        <authorList>
            <person name="Ichikawa N."/>
            <person name="Sato H."/>
            <person name="Tonouchi N."/>
        </authorList>
    </citation>
    <scope>NUCLEOTIDE SEQUENCE</scope>
    <source>
        <strain evidence="1">NBRC 10751</strain>
    </source>
</reference>
<evidence type="ECO:0000313" key="1">
    <source>
        <dbReference type="EMBL" id="GME88556.1"/>
    </source>
</evidence>
<evidence type="ECO:0000313" key="2">
    <source>
        <dbReference type="Proteomes" id="UP001165064"/>
    </source>
</evidence>
<proteinExistence type="predicted"/>
<organism evidence="1 2">
    <name type="scientific">Ambrosiozyma monospora</name>
    <name type="common">Yeast</name>
    <name type="synonym">Endomycopsis monosporus</name>
    <dbReference type="NCBI Taxonomy" id="43982"/>
    <lineage>
        <taxon>Eukaryota</taxon>
        <taxon>Fungi</taxon>
        <taxon>Dikarya</taxon>
        <taxon>Ascomycota</taxon>
        <taxon>Saccharomycotina</taxon>
        <taxon>Pichiomycetes</taxon>
        <taxon>Pichiales</taxon>
        <taxon>Pichiaceae</taxon>
        <taxon>Ambrosiozyma</taxon>
    </lineage>
</organism>
<dbReference type="Proteomes" id="UP001165064">
    <property type="component" value="Unassembled WGS sequence"/>
</dbReference>
<protein>
    <submittedName>
        <fullName evidence="1">Unnamed protein product</fullName>
    </submittedName>
</protein>
<gene>
    <name evidence="1" type="ORF">Amon02_000838100</name>
</gene>
<sequence length="122" mass="13935">MPFDVYFKIRVRRQHITSDSLRCIKAHQSDFQKLLRVEFVDEPGIDAGGLKKEWFLLLTKELFSADRGLFAVNEESGQSWFAINSCFDNDELYYLVGVVLGLAIYNSTILDLKLPKALQAMG</sequence>
<keyword evidence="2" id="KW-1185">Reference proteome</keyword>
<dbReference type="EMBL" id="BSXS01007372">
    <property type="protein sequence ID" value="GME88556.1"/>
    <property type="molecule type" value="Genomic_DNA"/>
</dbReference>
<name>A0ACB5TH13_AMBMO</name>
<accession>A0ACB5TH13</accession>